<dbReference type="EMBL" id="JAAIUW010000007">
    <property type="protein sequence ID" value="KAF7824256.1"/>
    <property type="molecule type" value="Genomic_DNA"/>
</dbReference>
<protein>
    <submittedName>
        <fullName evidence="3">Cation/H(+) antiporter 18</fullName>
    </submittedName>
</protein>
<feature type="region of interest" description="Disordered" evidence="1">
    <location>
        <begin position="113"/>
        <end position="133"/>
    </location>
</feature>
<comment type="caution">
    <text evidence="3">The sequence shown here is derived from an EMBL/GenBank/DDBJ whole genome shotgun (WGS) entry which is preliminary data.</text>
</comment>
<dbReference type="AlphaFoldDB" id="A0A834WM30"/>
<reference evidence="3" key="1">
    <citation type="submission" date="2020-09" db="EMBL/GenBank/DDBJ databases">
        <title>Genome-Enabled Discovery of Anthraquinone Biosynthesis in Senna tora.</title>
        <authorList>
            <person name="Kang S.-H."/>
            <person name="Pandey R.P."/>
            <person name="Lee C.-M."/>
            <person name="Sim J.-S."/>
            <person name="Jeong J.-T."/>
            <person name="Choi B.-S."/>
            <person name="Jung M."/>
            <person name="Ginzburg D."/>
            <person name="Zhao K."/>
            <person name="Won S.Y."/>
            <person name="Oh T.-J."/>
            <person name="Yu Y."/>
            <person name="Kim N.-H."/>
            <person name="Lee O.R."/>
            <person name="Lee T.-H."/>
            <person name="Bashyal P."/>
            <person name="Kim T.-S."/>
            <person name="Lee W.-H."/>
            <person name="Kawkins C."/>
            <person name="Kim C.-K."/>
            <person name="Kim J.S."/>
            <person name="Ahn B.O."/>
            <person name="Rhee S.Y."/>
            <person name="Sohng J.K."/>
        </authorList>
    </citation>
    <scope>NUCLEOTIDE SEQUENCE</scope>
    <source>
        <tissue evidence="3">Leaf</tissue>
    </source>
</reference>
<keyword evidence="2" id="KW-0472">Membrane</keyword>
<keyword evidence="4" id="KW-1185">Reference proteome</keyword>
<gene>
    <name evidence="3" type="ORF">G2W53_022400</name>
</gene>
<keyword evidence="2" id="KW-1133">Transmembrane helix</keyword>
<organism evidence="3 4">
    <name type="scientific">Senna tora</name>
    <dbReference type="NCBI Taxonomy" id="362788"/>
    <lineage>
        <taxon>Eukaryota</taxon>
        <taxon>Viridiplantae</taxon>
        <taxon>Streptophyta</taxon>
        <taxon>Embryophyta</taxon>
        <taxon>Tracheophyta</taxon>
        <taxon>Spermatophyta</taxon>
        <taxon>Magnoliopsida</taxon>
        <taxon>eudicotyledons</taxon>
        <taxon>Gunneridae</taxon>
        <taxon>Pentapetalae</taxon>
        <taxon>rosids</taxon>
        <taxon>fabids</taxon>
        <taxon>Fabales</taxon>
        <taxon>Fabaceae</taxon>
        <taxon>Caesalpinioideae</taxon>
        <taxon>Cassia clade</taxon>
        <taxon>Senna</taxon>
    </lineage>
</organism>
<evidence type="ECO:0000313" key="4">
    <source>
        <dbReference type="Proteomes" id="UP000634136"/>
    </source>
</evidence>
<keyword evidence="2" id="KW-0812">Transmembrane</keyword>
<feature type="transmembrane region" description="Helical" evidence="2">
    <location>
        <begin position="290"/>
        <end position="317"/>
    </location>
</feature>
<name>A0A834WM30_9FABA</name>
<evidence type="ECO:0000256" key="1">
    <source>
        <dbReference type="SAM" id="MobiDB-lite"/>
    </source>
</evidence>
<evidence type="ECO:0000313" key="3">
    <source>
        <dbReference type="EMBL" id="KAF7824256.1"/>
    </source>
</evidence>
<proteinExistence type="predicted"/>
<sequence>MDEGTLEAELETALLELLKSQRALVGRMTEMKEQTTNIEAMVRQILQDQFGQECEEPKHSNPEERFEPCNEFSFDFGSNGDLEDESQSEMVASEVATQEFLLINDEQADEAIEDHSHIESESKSITDSESEGHDNAAEVVEFVKFEQEWQVKSSITKQKSSALDGGERFLGIDVGKHVSSIAMQTSIHETYAKYGCIYDAHKVFDERCDRDSEIRTTRVIENELEDNKDMLLAVNMERGQASTEDLSICHNISWWDFLTAPSVRMCGSNSIVMILSARVMLPQDVDIAELFLWLVTARTTLCASFWLVLILVILFFIGGTRRLNSLRVTGFPFDPGGVFLLTQNARKEGLALSNIGRMINSVAQISDIAPWYWLALAFALYNDAHFQRVQVQGLMCEFNFVTSSISFTTPIFKLFHYSAAYVFDPGGLICGYIMLVGLILSDIKLNLEDKVDFVGEDIDMNKRVKPNKKFNSPKEAKARNDIMSLWVHYRAQSNIKSVEAETEGTSISSVNS</sequence>
<dbReference type="Proteomes" id="UP000634136">
    <property type="component" value="Unassembled WGS sequence"/>
</dbReference>
<accession>A0A834WM30</accession>
<evidence type="ECO:0000256" key="2">
    <source>
        <dbReference type="SAM" id="Phobius"/>
    </source>
</evidence>